<reference evidence="2 3" key="1">
    <citation type="submission" date="2020-07" db="EMBL/GenBank/DDBJ databases">
        <title>Genomic Encyclopedia of Type Strains, Phase IV (KMG-V): Genome sequencing to study the core and pangenomes of soil and plant-associated prokaryotes.</title>
        <authorList>
            <person name="Whitman W."/>
        </authorList>
    </citation>
    <scope>NUCLEOTIDE SEQUENCE [LARGE SCALE GENOMIC DNA]</scope>
    <source>
        <strain evidence="2 3">SAS40</strain>
    </source>
</reference>
<dbReference type="Gene3D" id="3.30.450.20">
    <property type="entry name" value="PAS domain"/>
    <property type="match status" value="1"/>
</dbReference>
<evidence type="ECO:0000313" key="2">
    <source>
        <dbReference type="EMBL" id="NYE84262.1"/>
    </source>
</evidence>
<organism evidence="2 3">
    <name type="scientific">Pigmentiphaga litoralis</name>
    <dbReference type="NCBI Taxonomy" id="516702"/>
    <lineage>
        <taxon>Bacteria</taxon>
        <taxon>Pseudomonadati</taxon>
        <taxon>Pseudomonadota</taxon>
        <taxon>Betaproteobacteria</taxon>
        <taxon>Burkholderiales</taxon>
        <taxon>Alcaligenaceae</taxon>
        <taxon>Pigmentiphaga</taxon>
    </lineage>
</organism>
<dbReference type="InterPro" id="IPR000700">
    <property type="entry name" value="PAS-assoc_C"/>
</dbReference>
<name>A0A7Y9IWA5_9BURK</name>
<dbReference type="InterPro" id="IPR035965">
    <property type="entry name" value="PAS-like_dom_sf"/>
</dbReference>
<keyword evidence="3" id="KW-1185">Reference proteome</keyword>
<accession>A0A7Y9IWA5</accession>
<gene>
    <name evidence="2" type="ORF">FHW18_003533</name>
</gene>
<dbReference type="SMART" id="SM00086">
    <property type="entry name" value="PAC"/>
    <property type="match status" value="1"/>
</dbReference>
<dbReference type="PROSITE" id="PS50113">
    <property type="entry name" value="PAC"/>
    <property type="match status" value="1"/>
</dbReference>
<proteinExistence type="predicted"/>
<dbReference type="Pfam" id="PF08447">
    <property type="entry name" value="PAS_3"/>
    <property type="match status" value="1"/>
</dbReference>
<dbReference type="AlphaFoldDB" id="A0A7Y9IWA5"/>
<comment type="caution">
    <text evidence="2">The sequence shown here is derived from an EMBL/GenBank/DDBJ whole genome shotgun (WGS) entry which is preliminary data.</text>
</comment>
<evidence type="ECO:0000313" key="3">
    <source>
        <dbReference type="Proteomes" id="UP000542125"/>
    </source>
</evidence>
<dbReference type="InterPro" id="IPR001610">
    <property type="entry name" value="PAC"/>
</dbReference>
<dbReference type="Proteomes" id="UP000542125">
    <property type="component" value="Unassembled WGS sequence"/>
</dbReference>
<dbReference type="EMBL" id="JACBYR010000001">
    <property type="protein sequence ID" value="NYE84262.1"/>
    <property type="molecule type" value="Genomic_DNA"/>
</dbReference>
<evidence type="ECO:0000259" key="1">
    <source>
        <dbReference type="PROSITE" id="PS50113"/>
    </source>
</evidence>
<protein>
    <recommendedName>
        <fullName evidence="1">PAC domain-containing protein</fullName>
    </recommendedName>
</protein>
<dbReference type="SUPFAM" id="SSF55785">
    <property type="entry name" value="PYP-like sensor domain (PAS domain)"/>
    <property type="match status" value="1"/>
</dbReference>
<dbReference type="InterPro" id="IPR013655">
    <property type="entry name" value="PAS_fold_3"/>
</dbReference>
<feature type="domain" description="PAC" evidence="1">
    <location>
        <begin position="15"/>
        <end position="67"/>
    </location>
</feature>
<sequence length="118" mass="13407">MIAAVNDALKRGGASAHQYRVRRTDGKYYWIEANGRVDQSPDGTPQSFPGVLIDVEERRTLADERDRARDAMPDGGRITIETSAWARACASIFLAMWAMPTPRSPWRRRPRTRSSICW</sequence>